<dbReference type="EMBL" id="WJJP01000737">
    <property type="protein sequence ID" value="MBD3327454.1"/>
    <property type="molecule type" value="Genomic_DNA"/>
</dbReference>
<dbReference type="EC" id="2.1.1.163" evidence="4"/>
<keyword evidence="4" id="KW-0474">Menaquinone biosynthesis</keyword>
<feature type="binding site" evidence="4">
    <location>
        <position position="54"/>
    </location>
    <ligand>
        <name>S-adenosyl-L-methionine</name>
        <dbReference type="ChEBI" id="CHEBI:59789"/>
    </ligand>
</feature>
<keyword evidence="2 4" id="KW-0808">Transferase</keyword>
<evidence type="ECO:0000256" key="2">
    <source>
        <dbReference type="ARBA" id="ARBA00022679"/>
    </source>
</evidence>
<feature type="binding site" evidence="4">
    <location>
        <position position="119"/>
    </location>
    <ligand>
        <name>S-adenosyl-L-methionine</name>
        <dbReference type="ChEBI" id="CHEBI:59789"/>
    </ligand>
</feature>
<feature type="binding site" evidence="4">
    <location>
        <position position="74"/>
    </location>
    <ligand>
        <name>S-adenosyl-L-methionine</name>
        <dbReference type="ChEBI" id="CHEBI:59789"/>
    </ligand>
</feature>
<dbReference type="InterPro" id="IPR029063">
    <property type="entry name" value="SAM-dependent_MTases_sf"/>
</dbReference>
<dbReference type="Proteomes" id="UP000649604">
    <property type="component" value="Unassembled WGS sequence"/>
</dbReference>
<feature type="binding site" evidence="4">
    <location>
        <begin position="102"/>
        <end position="103"/>
    </location>
    <ligand>
        <name>S-adenosyl-L-methionine</name>
        <dbReference type="ChEBI" id="CHEBI:59789"/>
    </ligand>
</feature>
<dbReference type="PROSITE" id="PS51608">
    <property type="entry name" value="SAM_MT_UBIE"/>
    <property type="match status" value="1"/>
</dbReference>
<dbReference type="CDD" id="cd02440">
    <property type="entry name" value="AdoMet_MTases"/>
    <property type="match status" value="1"/>
</dbReference>
<dbReference type="Gene3D" id="3.40.50.150">
    <property type="entry name" value="Vaccinia Virus protein VP39"/>
    <property type="match status" value="1"/>
</dbReference>
<evidence type="ECO:0000313" key="5">
    <source>
        <dbReference type="EMBL" id="MBD3327454.1"/>
    </source>
</evidence>
<dbReference type="GO" id="GO:0032259">
    <property type="term" value="P:methylation"/>
    <property type="evidence" value="ECO:0007669"/>
    <property type="project" value="UniProtKB-KW"/>
</dbReference>
<comment type="pathway">
    <text evidence="4">Quinol/quinone metabolism; menaquinone biosynthesis; menaquinol from 1,4-dihydroxy-2-naphthoate: step 2/2.</text>
</comment>
<evidence type="ECO:0000256" key="4">
    <source>
        <dbReference type="HAMAP-Rule" id="MF_01813"/>
    </source>
</evidence>
<comment type="function">
    <text evidence="4">Methyltransferase required for the conversion of demethylmenaquinol (DMKH2) to menaquinol (MKH2).</text>
</comment>
<dbReference type="SUPFAM" id="SSF53335">
    <property type="entry name" value="S-adenosyl-L-methionine-dependent methyltransferases"/>
    <property type="match status" value="1"/>
</dbReference>
<dbReference type="GO" id="GO:0043770">
    <property type="term" value="F:demethylmenaquinone methyltransferase activity"/>
    <property type="evidence" value="ECO:0007669"/>
    <property type="project" value="UniProtKB-UniRule"/>
</dbReference>
<evidence type="ECO:0000256" key="1">
    <source>
        <dbReference type="ARBA" id="ARBA00022603"/>
    </source>
</evidence>
<dbReference type="HAMAP" id="MF_01813">
    <property type="entry name" value="MenG_UbiE_methyltr"/>
    <property type="match status" value="1"/>
</dbReference>
<comment type="similarity">
    <text evidence="4">Belongs to the class I-like SAM-binding methyltransferase superfamily. MenG/UbiE family.</text>
</comment>
<organism evidence="5 6">
    <name type="scientific">candidate division KSB3 bacterium</name>
    <dbReference type="NCBI Taxonomy" id="2044937"/>
    <lineage>
        <taxon>Bacteria</taxon>
        <taxon>candidate division KSB3</taxon>
    </lineage>
</organism>
<dbReference type="AlphaFoldDB" id="A0A9D5K048"/>
<sequence>MTPNLNSLFNDIAPTYDLLNRLFSFMCDRRWRNRAIQAVTIPPDAVVLDVCTGTADIALAIAARQPDCRVYGIDFSGNMLAHGQRKCASTPLATNIQLIQADALHLPFSDHACHTVFLSFGLRNLRERDQGLREISRVLQPQGQIAMLEFCPPPPNLFGKVYRLYLGTLIPFIGKIVSKSSTAYHYLHTSIAEFPEPAAIITLLQATGFGTISWKPLMMGIVALYVATKPEPNLQIFRENS</sequence>
<protein>
    <recommendedName>
        <fullName evidence="4">Demethylmenaquinone methyltransferase</fullName>
        <ecNumber evidence="4">2.1.1.163</ecNumber>
    </recommendedName>
</protein>
<dbReference type="Pfam" id="PF01209">
    <property type="entry name" value="Ubie_methyltran"/>
    <property type="match status" value="1"/>
</dbReference>
<dbReference type="InterPro" id="IPR004033">
    <property type="entry name" value="UbiE/COQ5_MeTrFase"/>
</dbReference>
<comment type="caution">
    <text evidence="5">The sequence shown here is derived from an EMBL/GenBank/DDBJ whole genome shotgun (WGS) entry which is preliminary data.</text>
</comment>
<dbReference type="PANTHER" id="PTHR43591">
    <property type="entry name" value="METHYLTRANSFERASE"/>
    <property type="match status" value="1"/>
</dbReference>
<dbReference type="NCBIfam" id="NF001244">
    <property type="entry name" value="PRK00216.1-5"/>
    <property type="match status" value="1"/>
</dbReference>
<dbReference type="NCBIfam" id="TIGR01934">
    <property type="entry name" value="MenG_MenH_UbiE"/>
    <property type="match status" value="1"/>
</dbReference>
<comment type="catalytic activity">
    <reaction evidence="4">
        <text>a 2-demethylmenaquinol + S-adenosyl-L-methionine = a menaquinol + S-adenosyl-L-homocysteine + H(+)</text>
        <dbReference type="Rhea" id="RHEA:42640"/>
        <dbReference type="Rhea" id="RHEA-COMP:9539"/>
        <dbReference type="Rhea" id="RHEA-COMP:9563"/>
        <dbReference type="ChEBI" id="CHEBI:15378"/>
        <dbReference type="ChEBI" id="CHEBI:18151"/>
        <dbReference type="ChEBI" id="CHEBI:55437"/>
        <dbReference type="ChEBI" id="CHEBI:57856"/>
        <dbReference type="ChEBI" id="CHEBI:59789"/>
        <dbReference type="EC" id="2.1.1.163"/>
    </reaction>
</comment>
<dbReference type="GO" id="GO:0009234">
    <property type="term" value="P:menaquinone biosynthetic process"/>
    <property type="evidence" value="ECO:0007669"/>
    <property type="project" value="UniProtKB-UniRule"/>
</dbReference>
<evidence type="ECO:0000313" key="6">
    <source>
        <dbReference type="Proteomes" id="UP000649604"/>
    </source>
</evidence>
<gene>
    <name evidence="5" type="primary">ubiE</name>
    <name evidence="4" type="synonym">menG</name>
    <name evidence="5" type="ORF">GF339_22905</name>
</gene>
<reference evidence="5" key="1">
    <citation type="submission" date="2019-11" db="EMBL/GenBank/DDBJ databases">
        <title>Microbial mats filling the niche in hypersaline microbial mats.</title>
        <authorList>
            <person name="Wong H.L."/>
            <person name="Macleod F.I."/>
            <person name="White R.A. III"/>
            <person name="Burns B.P."/>
        </authorList>
    </citation>
    <scope>NUCLEOTIDE SEQUENCE</scope>
    <source>
        <strain evidence="5">Rbin_158</strain>
    </source>
</reference>
<proteinExistence type="inferred from homology"/>
<accession>A0A9D5K048</accession>
<dbReference type="PANTHER" id="PTHR43591:SF24">
    <property type="entry name" value="2-METHOXY-6-POLYPRENYL-1,4-BENZOQUINOL METHYLASE, MITOCHONDRIAL"/>
    <property type="match status" value="1"/>
</dbReference>
<keyword evidence="3 4" id="KW-0949">S-adenosyl-L-methionine</keyword>
<evidence type="ECO:0000256" key="3">
    <source>
        <dbReference type="ARBA" id="ARBA00022691"/>
    </source>
</evidence>
<name>A0A9D5K048_9BACT</name>
<keyword evidence="1 4" id="KW-0489">Methyltransferase</keyword>